<dbReference type="Gene3D" id="1.10.287.130">
    <property type="match status" value="1"/>
</dbReference>
<sequence length="422" mass="46645">MKRMVSLVPTPTLWLLDDSPTEADFIRAALSPTCRLDSFTDGAVLLEALSHQAHPDVVVLDWEMPGLSGIEVCEYLRSNPVTAALPVLLLTSHQTAEDVMRGMEAGANDYVFKPFRPLELVARVHALVRRDTLRKRALADEHSRRVLAEDALVVVQAAEERAWRAEAERAHLLEREQQARREVEVLAAETRQHAEFERQLLGIVSHDLRNPLSAITLTASALKRQIADERHQRGIQRILLSADRAIRMVRDLLDFTRARQGVGIAVQRKVTDLHELVRAAVDEARASRPDRSIEVVQSGDGVGSWDPNRLEQVIANLIGNALQYSPPPTGVRVETHGEEDALVLKVHNLGPPISADLLPRIFEPMERGTESVDRAGGSIGLGLYIVRHIVLAHAGTVSIESTAPEGTTFTVRLPRHPPASPD</sequence>
<reference evidence="8 9" key="1">
    <citation type="submission" date="2006-04" db="EMBL/GenBank/DDBJ databases">
        <authorList>
            <person name="Nierman W.C."/>
        </authorList>
    </citation>
    <scope>NUCLEOTIDE SEQUENCE [LARGE SCALE GENOMIC DNA]</scope>
    <source>
        <strain evidence="8 9">DW4/3-1</strain>
    </source>
</reference>
<dbReference type="SMART" id="SM00387">
    <property type="entry name" value="HATPase_c"/>
    <property type="match status" value="1"/>
</dbReference>
<dbReference type="SMART" id="SM00388">
    <property type="entry name" value="HisKA"/>
    <property type="match status" value="1"/>
</dbReference>
<dbReference type="PATRIC" id="fig|378806.16.peg.9056"/>
<keyword evidence="8" id="KW-0418">Kinase</keyword>
<dbReference type="CDD" id="cd00082">
    <property type="entry name" value="HisKA"/>
    <property type="match status" value="1"/>
</dbReference>
<dbReference type="CDD" id="cd00075">
    <property type="entry name" value="HATPase"/>
    <property type="match status" value="1"/>
</dbReference>
<comment type="caution">
    <text evidence="8">The sequence shown here is derived from an EMBL/GenBank/DDBJ whole genome shotgun (WGS) entry which is preliminary data.</text>
</comment>
<dbReference type="Gene3D" id="3.30.565.10">
    <property type="entry name" value="Histidine kinase-like ATPase, C-terminal domain"/>
    <property type="match status" value="1"/>
</dbReference>
<dbReference type="EMBL" id="AAMD01000004">
    <property type="protein sequence ID" value="EAU69636.1"/>
    <property type="molecule type" value="Genomic_DNA"/>
</dbReference>
<dbReference type="PANTHER" id="PTHR43547">
    <property type="entry name" value="TWO-COMPONENT HISTIDINE KINASE"/>
    <property type="match status" value="1"/>
</dbReference>
<dbReference type="InterPro" id="IPR004358">
    <property type="entry name" value="Sig_transdc_His_kin-like_C"/>
</dbReference>
<dbReference type="Pfam" id="PF00072">
    <property type="entry name" value="Response_reg"/>
    <property type="match status" value="1"/>
</dbReference>
<evidence type="ECO:0000259" key="7">
    <source>
        <dbReference type="PROSITE" id="PS50110"/>
    </source>
</evidence>
<evidence type="ECO:0000256" key="5">
    <source>
        <dbReference type="SAM" id="Coils"/>
    </source>
</evidence>
<dbReference type="Pfam" id="PF02518">
    <property type="entry name" value="HATPase_c"/>
    <property type="match status" value="1"/>
</dbReference>
<keyword evidence="8" id="KW-0808">Transferase</keyword>
<dbReference type="InterPro" id="IPR001789">
    <property type="entry name" value="Sig_transdc_resp-reg_receiver"/>
</dbReference>
<dbReference type="SUPFAM" id="SSF55874">
    <property type="entry name" value="ATPase domain of HSP90 chaperone/DNA topoisomerase II/histidine kinase"/>
    <property type="match status" value="1"/>
</dbReference>
<organism evidence="8 9">
    <name type="scientific">Stigmatella aurantiaca (strain DW4/3-1)</name>
    <dbReference type="NCBI Taxonomy" id="378806"/>
    <lineage>
        <taxon>Bacteria</taxon>
        <taxon>Pseudomonadati</taxon>
        <taxon>Myxococcota</taxon>
        <taxon>Myxococcia</taxon>
        <taxon>Myxococcales</taxon>
        <taxon>Cystobacterineae</taxon>
        <taxon>Archangiaceae</taxon>
        <taxon>Stigmatella</taxon>
    </lineage>
</organism>
<evidence type="ECO:0000313" key="9">
    <source>
        <dbReference type="Proteomes" id="UP000032702"/>
    </source>
</evidence>
<dbReference type="SUPFAM" id="SSF52172">
    <property type="entry name" value="CheY-like"/>
    <property type="match status" value="1"/>
</dbReference>
<proteinExistence type="predicted"/>
<evidence type="ECO:0000313" key="8">
    <source>
        <dbReference type="EMBL" id="EAU69636.1"/>
    </source>
</evidence>
<dbReference type="Pfam" id="PF00512">
    <property type="entry name" value="HisKA"/>
    <property type="match status" value="1"/>
</dbReference>
<evidence type="ECO:0000259" key="6">
    <source>
        <dbReference type="PROSITE" id="PS50109"/>
    </source>
</evidence>
<name>Q09D60_STIAD</name>
<dbReference type="Gene3D" id="3.40.50.2300">
    <property type="match status" value="1"/>
</dbReference>
<dbReference type="AlphaFoldDB" id="Q09D60"/>
<feature type="domain" description="Response regulatory" evidence="7">
    <location>
        <begin position="12"/>
        <end position="128"/>
    </location>
</feature>
<dbReference type="SMART" id="SM00448">
    <property type="entry name" value="REC"/>
    <property type="match status" value="1"/>
</dbReference>
<dbReference type="EC" id="2.7.13.3" evidence="2"/>
<dbReference type="InterPro" id="IPR003594">
    <property type="entry name" value="HATPase_dom"/>
</dbReference>
<gene>
    <name evidence="8" type="ORF">STIAU_2965</name>
</gene>
<dbReference type="SUPFAM" id="SSF47384">
    <property type="entry name" value="Homodimeric domain of signal transducing histidine kinase"/>
    <property type="match status" value="1"/>
</dbReference>
<dbReference type="PANTHER" id="PTHR43547:SF2">
    <property type="entry name" value="HYBRID SIGNAL TRANSDUCTION HISTIDINE KINASE C"/>
    <property type="match status" value="1"/>
</dbReference>
<evidence type="ECO:0000256" key="3">
    <source>
        <dbReference type="ARBA" id="ARBA00022553"/>
    </source>
</evidence>
<comment type="catalytic activity">
    <reaction evidence="1">
        <text>ATP + protein L-histidine = ADP + protein N-phospho-L-histidine.</text>
        <dbReference type="EC" id="2.7.13.3"/>
    </reaction>
</comment>
<dbReference type="GO" id="GO:0000155">
    <property type="term" value="F:phosphorelay sensor kinase activity"/>
    <property type="evidence" value="ECO:0007669"/>
    <property type="project" value="InterPro"/>
</dbReference>
<feature type="domain" description="Histidine kinase" evidence="6">
    <location>
        <begin position="203"/>
        <end position="417"/>
    </location>
</feature>
<dbReference type="InterPro" id="IPR003661">
    <property type="entry name" value="HisK_dim/P_dom"/>
</dbReference>
<dbReference type="InterPro" id="IPR036890">
    <property type="entry name" value="HATPase_C_sf"/>
</dbReference>
<dbReference type="PROSITE" id="PS50109">
    <property type="entry name" value="HIS_KIN"/>
    <property type="match status" value="1"/>
</dbReference>
<feature type="modified residue" description="4-aspartylphosphate" evidence="4">
    <location>
        <position position="61"/>
    </location>
</feature>
<keyword evidence="5" id="KW-0175">Coiled coil</keyword>
<dbReference type="PROSITE" id="PS50110">
    <property type="entry name" value="RESPONSE_REGULATORY"/>
    <property type="match status" value="1"/>
</dbReference>
<feature type="coiled-coil region" evidence="5">
    <location>
        <begin position="155"/>
        <end position="189"/>
    </location>
</feature>
<evidence type="ECO:0000256" key="2">
    <source>
        <dbReference type="ARBA" id="ARBA00012438"/>
    </source>
</evidence>
<dbReference type="InterPro" id="IPR011006">
    <property type="entry name" value="CheY-like_superfamily"/>
</dbReference>
<keyword evidence="3 4" id="KW-0597">Phosphoprotein</keyword>
<dbReference type="PRINTS" id="PR00344">
    <property type="entry name" value="BCTRLSENSOR"/>
</dbReference>
<accession>Q09D60</accession>
<evidence type="ECO:0000256" key="1">
    <source>
        <dbReference type="ARBA" id="ARBA00000085"/>
    </source>
</evidence>
<dbReference type="InterPro" id="IPR005467">
    <property type="entry name" value="His_kinase_dom"/>
</dbReference>
<dbReference type="InterPro" id="IPR036097">
    <property type="entry name" value="HisK_dim/P_sf"/>
</dbReference>
<evidence type="ECO:0000256" key="4">
    <source>
        <dbReference type="PROSITE-ProRule" id="PRU00169"/>
    </source>
</evidence>
<dbReference type="Proteomes" id="UP000032702">
    <property type="component" value="Unassembled WGS sequence"/>
</dbReference>
<protein>
    <recommendedName>
        <fullName evidence="2">histidine kinase</fullName>
        <ecNumber evidence="2">2.7.13.3</ecNumber>
    </recommendedName>
</protein>